<dbReference type="InterPro" id="IPR036397">
    <property type="entry name" value="RNaseH_sf"/>
</dbReference>
<keyword evidence="2" id="KW-1185">Reference proteome</keyword>
<evidence type="ECO:0000313" key="1">
    <source>
        <dbReference type="EMBL" id="KFM74791.1"/>
    </source>
</evidence>
<feature type="non-terminal residue" evidence="1">
    <location>
        <position position="137"/>
    </location>
</feature>
<accession>A0A087UBQ2</accession>
<sequence length="137" mass="15208">MDLSHVGMFIVGDHTEGRRLHNLSPNLGTGCHTLCAFAHLSTLHHKKFYIYTDSYSALKALESFSSTDNPVIVDVLKLNINLTSRGYEILYCWVPGLTGIKGNELADITEKSAERYLSCHQTKDLEKMAATLGLPIL</sequence>
<dbReference type="AlphaFoldDB" id="A0A087UBQ2"/>
<name>A0A087UBQ2_STEMI</name>
<gene>
    <name evidence="1" type="ORF">X975_15817</name>
</gene>
<reference evidence="1 2" key="1">
    <citation type="submission" date="2013-11" db="EMBL/GenBank/DDBJ databases">
        <title>Genome sequencing of Stegodyphus mimosarum.</title>
        <authorList>
            <person name="Bechsgaard J."/>
        </authorList>
    </citation>
    <scope>NUCLEOTIDE SEQUENCE [LARGE SCALE GENOMIC DNA]</scope>
</reference>
<dbReference type="SUPFAM" id="SSF53098">
    <property type="entry name" value="Ribonuclease H-like"/>
    <property type="match status" value="1"/>
</dbReference>
<dbReference type="OrthoDB" id="6433513at2759"/>
<proteinExistence type="predicted"/>
<organism evidence="1 2">
    <name type="scientific">Stegodyphus mimosarum</name>
    <name type="common">African social velvet spider</name>
    <dbReference type="NCBI Taxonomy" id="407821"/>
    <lineage>
        <taxon>Eukaryota</taxon>
        <taxon>Metazoa</taxon>
        <taxon>Ecdysozoa</taxon>
        <taxon>Arthropoda</taxon>
        <taxon>Chelicerata</taxon>
        <taxon>Arachnida</taxon>
        <taxon>Araneae</taxon>
        <taxon>Araneomorphae</taxon>
        <taxon>Entelegynae</taxon>
        <taxon>Eresoidea</taxon>
        <taxon>Eresidae</taxon>
        <taxon>Stegodyphus</taxon>
    </lineage>
</organism>
<dbReference type="Proteomes" id="UP000054359">
    <property type="component" value="Unassembled WGS sequence"/>
</dbReference>
<dbReference type="InterPro" id="IPR012337">
    <property type="entry name" value="RNaseH-like_sf"/>
</dbReference>
<dbReference type="GO" id="GO:0003676">
    <property type="term" value="F:nucleic acid binding"/>
    <property type="evidence" value="ECO:0007669"/>
    <property type="project" value="InterPro"/>
</dbReference>
<protein>
    <submittedName>
        <fullName evidence="1">Uncharacterized protein</fullName>
    </submittedName>
</protein>
<dbReference type="EMBL" id="KK119117">
    <property type="protein sequence ID" value="KFM74791.1"/>
    <property type="molecule type" value="Genomic_DNA"/>
</dbReference>
<dbReference type="Gene3D" id="3.30.420.10">
    <property type="entry name" value="Ribonuclease H-like superfamily/Ribonuclease H"/>
    <property type="match status" value="1"/>
</dbReference>
<evidence type="ECO:0000313" key="2">
    <source>
        <dbReference type="Proteomes" id="UP000054359"/>
    </source>
</evidence>